<proteinExistence type="predicted"/>
<dbReference type="Gene3D" id="1.10.357.10">
    <property type="entry name" value="Tetracycline Repressor, domain 2"/>
    <property type="match status" value="1"/>
</dbReference>
<dbReference type="PANTHER" id="PTHR30055:SF235">
    <property type="entry name" value="TRANSCRIPTIONAL REGULATORY PROTEIN"/>
    <property type="match status" value="1"/>
</dbReference>
<dbReference type="PROSITE" id="PS50977">
    <property type="entry name" value="HTH_TETR_2"/>
    <property type="match status" value="1"/>
</dbReference>
<organism evidence="5 6">
    <name type="scientific">Microbacterium thalassium</name>
    <dbReference type="NCBI Taxonomy" id="362649"/>
    <lineage>
        <taxon>Bacteria</taxon>
        <taxon>Bacillati</taxon>
        <taxon>Actinomycetota</taxon>
        <taxon>Actinomycetes</taxon>
        <taxon>Micrococcales</taxon>
        <taxon>Microbacteriaceae</taxon>
        <taxon>Microbacterium</taxon>
    </lineage>
</organism>
<feature type="domain" description="HTH tetR-type" evidence="4">
    <location>
        <begin position="21"/>
        <end position="81"/>
    </location>
</feature>
<feature type="compositionally biased region" description="Basic residues" evidence="3">
    <location>
        <begin position="7"/>
        <end position="16"/>
    </location>
</feature>
<gene>
    <name evidence="5" type="ORF">HD594_000083</name>
</gene>
<dbReference type="Proteomes" id="UP000537775">
    <property type="component" value="Unassembled WGS sequence"/>
</dbReference>
<dbReference type="Gene3D" id="1.10.10.60">
    <property type="entry name" value="Homeodomain-like"/>
    <property type="match status" value="1"/>
</dbReference>
<dbReference type="GO" id="GO:0003700">
    <property type="term" value="F:DNA-binding transcription factor activity"/>
    <property type="evidence" value="ECO:0007669"/>
    <property type="project" value="TreeGrafter"/>
</dbReference>
<dbReference type="RefSeq" id="WP_184749060.1">
    <property type="nucleotide sequence ID" value="NZ_BAAAJR010000008.1"/>
</dbReference>
<name>A0A7X0FMI5_9MICO</name>
<dbReference type="AlphaFoldDB" id="A0A7X0FMI5"/>
<feature type="DNA-binding region" description="H-T-H motif" evidence="2">
    <location>
        <begin position="44"/>
        <end position="63"/>
    </location>
</feature>
<evidence type="ECO:0000313" key="5">
    <source>
        <dbReference type="EMBL" id="MBB6389770.1"/>
    </source>
</evidence>
<dbReference type="InterPro" id="IPR050109">
    <property type="entry name" value="HTH-type_TetR-like_transc_reg"/>
</dbReference>
<evidence type="ECO:0000256" key="3">
    <source>
        <dbReference type="SAM" id="MobiDB-lite"/>
    </source>
</evidence>
<sequence length="208" mass="22162">MPEHRAPSSRRRRGRPRGGDSGARERIVDAAVAEFGARGYDGATIRAIAARAGVDAALVHHYFGTKDDLFTATIDAPLGPAKAVPGMLAGDLDTAGERIVRYVLETWEDPAFRRRGVAILRAIVANRRSTSLLVGLVSREVLGRIADRLEGPDAERRAALVGSQIVGLMVTRYVLELPPMASAPVDDIVAAVGPTVQRYLTGPLGPPP</sequence>
<reference evidence="5 6" key="1">
    <citation type="submission" date="2020-08" db="EMBL/GenBank/DDBJ databases">
        <title>Sequencing the genomes of 1000 actinobacteria strains.</title>
        <authorList>
            <person name="Klenk H.-P."/>
        </authorList>
    </citation>
    <scope>NUCLEOTIDE SEQUENCE [LARGE SCALE GENOMIC DNA]</scope>
    <source>
        <strain evidence="5 6">DSM 12511</strain>
    </source>
</reference>
<evidence type="ECO:0000256" key="2">
    <source>
        <dbReference type="PROSITE-ProRule" id="PRU00335"/>
    </source>
</evidence>
<accession>A0A7X0FMI5</accession>
<evidence type="ECO:0000259" key="4">
    <source>
        <dbReference type="PROSITE" id="PS50977"/>
    </source>
</evidence>
<dbReference type="PRINTS" id="PR00455">
    <property type="entry name" value="HTHTETR"/>
</dbReference>
<dbReference type="InterPro" id="IPR001647">
    <property type="entry name" value="HTH_TetR"/>
</dbReference>
<dbReference type="Pfam" id="PF17920">
    <property type="entry name" value="TetR_C_16"/>
    <property type="match status" value="1"/>
</dbReference>
<comment type="caution">
    <text evidence="5">The sequence shown here is derived from an EMBL/GenBank/DDBJ whole genome shotgun (WGS) entry which is preliminary data.</text>
</comment>
<dbReference type="InterPro" id="IPR009057">
    <property type="entry name" value="Homeodomain-like_sf"/>
</dbReference>
<keyword evidence="1 2" id="KW-0238">DNA-binding</keyword>
<protein>
    <submittedName>
        <fullName evidence="5">AcrR family transcriptional regulator</fullName>
    </submittedName>
</protein>
<dbReference type="GO" id="GO:0000976">
    <property type="term" value="F:transcription cis-regulatory region binding"/>
    <property type="evidence" value="ECO:0007669"/>
    <property type="project" value="TreeGrafter"/>
</dbReference>
<dbReference type="SUPFAM" id="SSF46689">
    <property type="entry name" value="Homeodomain-like"/>
    <property type="match status" value="1"/>
</dbReference>
<dbReference type="EMBL" id="JACHML010000001">
    <property type="protein sequence ID" value="MBB6389770.1"/>
    <property type="molecule type" value="Genomic_DNA"/>
</dbReference>
<dbReference type="InterPro" id="IPR041678">
    <property type="entry name" value="TetR_C_16"/>
</dbReference>
<feature type="region of interest" description="Disordered" evidence="3">
    <location>
        <begin position="1"/>
        <end position="23"/>
    </location>
</feature>
<dbReference type="PANTHER" id="PTHR30055">
    <property type="entry name" value="HTH-TYPE TRANSCRIPTIONAL REGULATOR RUTR"/>
    <property type="match status" value="1"/>
</dbReference>
<evidence type="ECO:0000256" key="1">
    <source>
        <dbReference type="ARBA" id="ARBA00023125"/>
    </source>
</evidence>
<keyword evidence="6" id="KW-1185">Reference proteome</keyword>
<dbReference type="InterPro" id="IPR036271">
    <property type="entry name" value="Tet_transcr_reg_TetR-rel_C_sf"/>
</dbReference>
<dbReference type="Pfam" id="PF00440">
    <property type="entry name" value="TetR_N"/>
    <property type="match status" value="1"/>
</dbReference>
<evidence type="ECO:0000313" key="6">
    <source>
        <dbReference type="Proteomes" id="UP000537775"/>
    </source>
</evidence>
<dbReference type="SUPFAM" id="SSF48498">
    <property type="entry name" value="Tetracyclin repressor-like, C-terminal domain"/>
    <property type="match status" value="1"/>
</dbReference>